<feature type="signal peptide" evidence="1">
    <location>
        <begin position="1"/>
        <end position="18"/>
    </location>
</feature>
<keyword evidence="3" id="KW-1185">Reference proteome</keyword>
<evidence type="ECO:0000256" key="1">
    <source>
        <dbReference type="SAM" id="SignalP"/>
    </source>
</evidence>
<name>A0A6A6E9Q3_9PEZI</name>
<evidence type="ECO:0008006" key="4">
    <source>
        <dbReference type="Google" id="ProtNLM"/>
    </source>
</evidence>
<keyword evidence="1" id="KW-0732">Signal</keyword>
<evidence type="ECO:0000313" key="3">
    <source>
        <dbReference type="Proteomes" id="UP000800200"/>
    </source>
</evidence>
<protein>
    <recommendedName>
        <fullName evidence="4">Hydrophobin</fullName>
    </recommendedName>
</protein>
<dbReference type="AlphaFoldDB" id="A0A6A6E9Q3"/>
<proteinExistence type="predicted"/>
<sequence>MMGIMLFPPFLFPHSVLCRTFRQCECSKIVADILSCCQPNAGIIRNKDPNTDFLPVKISRSDCGMVHTPIAAVTFPFTAVFVPTSIPIERLIFPDHL</sequence>
<gene>
    <name evidence="2" type="ORF">K469DRAFT_98287</name>
</gene>
<dbReference type="Proteomes" id="UP000800200">
    <property type="component" value="Unassembled WGS sequence"/>
</dbReference>
<evidence type="ECO:0000313" key="2">
    <source>
        <dbReference type="EMBL" id="KAF2187873.1"/>
    </source>
</evidence>
<feature type="chain" id="PRO_5025378138" description="Hydrophobin" evidence="1">
    <location>
        <begin position="19"/>
        <end position="97"/>
    </location>
</feature>
<accession>A0A6A6E9Q3</accession>
<reference evidence="2" key="1">
    <citation type="journal article" date="2020" name="Stud. Mycol.">
        <title>101 Dothideomycetes genomes: a test case for predicting lifestyles and emergence of pathogens.</title>
        <authorList>
            <person name="Haridas S."/>
            <person name="Albert R."/>
            <person name="Binder M."/>
            <person name="Bloem J."/>
            <person name="Labutti K."/>
            <person name="Salamov A."/>
            <person name="Andreopoulos B."/>
            <person name="Baker S."/>
            <person name="Barry K."/>
            <person name="Bills G."/>
            <person name="Bluhm B."/>
            <person name="Cannon C."/>
            <person name="Castanera R."/>
            <person name="Culley D."/>
            <person name="Daum C."/>
            <person name="Ezra D."/>
            <person name="Gonzalez J."/>
            <person name="Henrissat B."/>
            <person name="Kuo A."/>
            <person name="Liang C."/>
            <person name="Lipzen A."/>
            <person name="Lutzoni F."/>
            <person name="Magnuson J."/>
            <person name="Mondo S."/>
            <person name="Nolan M."/>
            <person name="Ohm R."/>
            <person name="Pangilinan J."/>
            <person name="Park H.-J."/>
            <person name="Ramirez L."/>
            <person name="Alfaro M."/>
            <person name="Sun H."/>
            <person name="Tritt A."/>
            <person name="Yoshinaga Y."/>
            <person name="Zwiers L.-H."/>
            <person name="Turgeon B."/>
            <person name="Goodwin S."/>
            <person name="Spatafora J."/>
            <person name="Crous P."/>
            <person name="Grigoriev I."/>
        </authorList>
    </citation>
    <scope>NUCLEOTIDE SEQUENCE</scope>
    <source>
        <strain evidence="2">CBS 207.26</strain>
    </source>
</reference>
<dbReference type="EMBL" id="ML994625">
    <property type="protein sequence ID" value="KAF2187873.1"/>
    <property type="molecule type" value="Genomic_DNA"/>
</dbReference>
<organism evidence="2 3">
    <name type="scientific">Zopfia rhizophila CBS 207.26</name>
    <dbReference type="NCBI Taxonomy" id="1314779"/>
    <lineage>
        <taxon>Eukaryota</taxon>
        <taxon>Fungi</taxon>
        <taxon>Dikarya</taxon>
        <taxon>Ascomycota</taxon>
        <taxon>Pezizomycotina</taxon>
        <taxon>Dothideomycetes</taxon>
        <taxon>Dothideomycetes incertae sedis</taxon>
        <taxon>Zopfiaceae</taxon>
        <taxon>Zopfia</taxon>
    </lineage>
</organism>